<name>A0A2G9QAD7_AQUCT</name>
<accession>A0A2G9QAD7</accession>
<organism evidence="2 3">
    <name type="scientific">Aquarana catesbeiana</name>
    <name type="common">American bullfrog</name>
    <name type="synonym">Rana catesbeiana</name>
    <dbReference type="NCBI Taxonomy" id="8400"/>
    <lineage>
        <taxon>Eukaryota</taxon>
        <taxon>Metazoa</taxon>
        <taxon>Chordata</taxon>
        <taxon>Craniata</taxon>
        <taxon>Vertebrata</taxon>
        <taxon>Euteleostomi</taxon>
        <taxon>Amphibia</taxon>
        <taxon>Batrachia</taxon>
        <taxon>Anura</taxon>
        <taxon>Neobatrachia</taxon>
        <taxon>Ranoidea</taxon>
        <taxon>Ranidae</taxon>
        <taxon>Aquarana</taxon>
    </lineage>
</organism>
<keyword evidence="3" id="KW-1185">Reference proteome</keyword>
<evidence type="ECO:0000313" key="2">
    <source>
        <dbReference type="EMBL" id="PIO12589.1"/>
    </source>
</evidence>
<dbReference type="Proteomes" id="UP000228934">
    <property type="component" value="Unassembled WGS sequence"/>
</dbReference>
<feature type="transmembrane region" description="Helical" evidence="1">
    <location>
        <begin position="50"/>
        <end position="71"/>
    </location>
</feature>
<evidence type="ECO:0000256" key="1">
    <source>
        <dbReference type="SAM" id="Phobius"/>
    </source>
</evidence>
<evidence type="ECO:0000313" key="3">
    <source>
        <dbReference type="Proteomes" id="UP000228934"/>
    </source>
</evidence>
<dbReference type="EMBL" id="KZ060243">
    <property type="protein sequence ID" value="PIO12589.1"/>
    <property type="molecule type" value="Genomic_DNA"/>
</dbReference>
<feature type="transmembrane region" description="Helical" evidence="1">
    <location>
        <begin position="20"/>
        <end position="38"/>
    </location>
</feature>
<dbReference type="AlphaFoldDB" id="A0A2G9QAD7"/>
<proteinExistence type="predicted"/>
<gene>
    <name evidence="2" type="ORF">AB205_0025260</name>
</gene>
<keyword evidence="1" id="KW-0812">Transmembrane</keyword>
<sequence>MSSTERSRECCKKVSSCAVFLFFLCLLRSCCYMCFSLLLSSLKWQLSCSWAHYLFVLNIVRLAICNCHHFLGPTCVKRIGWCRCVCN</sequence>
<reference evidence="3" key="1">
    <citation type="journal article" date="2017" name="Nat. Commun.">
        <title>The North American bullfrog draft genome provides insight into hormonal regulation of long noncoding RNA.</title>
        <authorList>
            <person name="Hammond S.A."/>
            <person name="Warren R.L."/>
            <person name="Vandervalk B.P."/>
            <person name="Kucuk E."/>
            <person name="Khan H."/>
            <person name="Gibb E.A."/>
            <person name="Pandoh P."/>
            <person name="Kirk H."/>
            <person name="Zhao Y."/>
            <person name="Jones M."/>
            <person name="Mungall A.J."/>
            <person name="Coope R."/>
            <person name="Pleasance S."/>
            <person name="Moore R.A."/>
            <person name="Holt R.A."/>
            <person name="Round J.M."/>
            <person name="Ohora S."/>
            <person name="Walle B.V."/>
            <person name="Veldhoen N."/>
            <person name="Helbing C.C."/>
            <person name="Birol I."/>
        </authorList>
    </citation>
    <scope>NUCLEOTIDE SEQUENCE [LARGE SCALE GENOMIC DNA]</scope>
</reference>
<protein>
    <submittedName>
        <fullName evidence="2">Uncharacterized protein</fullName>
    </submittedName>
</protein>
<keyword evidence="1" id="KW-0472">Membrane</keyword>
<keyword evidence="1" id="KW-1133">Transmembrane helix</keyword>